<keyword evidence="2" id="KW-1185">Reference proteome</keyword>
<gene>
    <name evidence="1" type="ORF">G3O08_17190</name>
</gene>
<proteinExistence type="predicted"/>
<accession>A0A7K3WUQ2</accession>
<protein>
    <submittedName>
        <fullName evidence="1">Uncharacterized protein</fullName>
    </submittedName>
</protein>
<name>A0A7K3WUQ2_9FLAO</name>
<sequence>MIVERQNNEIIVRFSAGTKASKIQSILDYLRYEELTAKSIATEKELDALLKVAKKGRLNRIRKETGLDG</sequence>
<organism evidence="1 2">
    <name type="scientific">Cryomorpha ignava</name>
    <dbReference type="NCBI Taxonomy" id="101383"/>
    <lineage>
        <taxon>Bacteria</taxon>
        <taxon>Pseudomonadati</taxon>
        <taxon>Bacteroidota</taxon>
        <taxon>Flavobacteriia</taxon>
        <taxon>Flavobacteriales</taxon>
        <taxon>Cryomorphaceae</taxon>
        <taxon>Cryomorpha</taxon>
    </lineage>
</organism>
<dbReference type="RefSeq" id="WP_163286691.1">
    <property type="nucleotide sequence ID" value="NZ_JAAGVY010000045.1"/>
</dbReference>
<evidence type="ECO:0000313" key="2">
    <source>
        <dbReference type="Proteomes" id="UP000486602"/>
    </source>
</evidence>
<dbReference type="Proteomes" id="UP000486602">
    <property type="component" value="Unassembled WGS sequence"/>
</dbReference>
<reference evidence="1 2" key="1">
    <citation type="submission" date="2020-02" db="EMBL/GenBank/DDBJ databases">
        <title>Out from the shadows clarifying the taxonomy of the family Cryomorphaceae and related taxa by utilizing the GTDB taxonomic framework.</title>
        <authorList>
            <person name="Bowman J.P."/>
        </authorList>
    </citation>
    <scope>NUCLEOTIDE SEQUENCE [LARGE SCALE GENOMIC DNA]</scope>
    <source>
        <strain evidence="1 2">QSSC 1-22</strain>
    </source>
</reference>
<dbReference type="AlphaFoldDB" id="A0A7K3WUQ2"/>
<evidence type="ECO:0000313" key="1">
    <source>
        <dbReference type="EMBL" id="NEN25234.1"/>
    </source>
</evidence>
<comment type="caution">
    <text evidence="1">The sequence shown here is derived from an EMBL/GenBank/DDBJ whole genome shotgun (WGS) entry which is preliminary data.</text>
</comment>
<dbReference type="EMBL" id="JAAGVY010000045">
    <property type="protein sequence ID" value="NEN25234.1"/>
    <property type="molecule type" value="Genomic_DNA"/>
</dbReference>